<comment type="caution">
    <text evidence="5">The sequence shown here is derived from an EMBL/GenBank/DDBJ whole genome shotgun (WGS) entry which is preliminary data.</text>
</comment>
<evidence type="ECO:0000259" key="4">
    <source>
        <dbReference type="Pfam" id="PF01494"/>
    </source>
</evidence>
<name>A0ABR4M563_9EURO</name>
<dbReference type="InterPro" id="IPR036188">
    <property type="entry name" value="FAD/NAD-bd_sf"/>
</dbReference>
<organism evidence="5 6">
    <name type="scientific">Aspergillus lucknowensis</name>
    <dbReference type="NCBI Taxonomy" id="176173"/>
    <lineage>
        <taxon>Eukaryota</taxon>
        <taxon>Fungi</taxon>
        <taxon>Dikarya</taxon>
        <taxon>Ascomycota</taxon>
        <taxon>Pezizomycotina</taxon>
        <taxon>Eurotiomycetes</taxon>
        <taxon>Eurotiomycetidae</taxon>
        <taxon>Eurotiales</taxon>
        <taxon>Aspergillaceae</taxon>
        <taxon>Aspergillus</taxon>
        <taxon>Aspergillus subgen. Nidulantes</taxon>
    </lineage>
</organism>
<dbReference type="EMBL" id="JBFXLQ010000003">
    <property type="protein sequence ID" value="KAL2871708.1"/>
    <property type="molecule type" value="Genomic_DNA"/>
</dbReference>
<evidence type="ECO:0000256" key="1">
    <source>
        <dbReference type="ARBA" id="ARBA00022630"/>
    </source>
</evidence>
<dbReference type="Proteomes" id="UP001610432">
    <property type="component" value="Unassembled WGS sequence"/>
</dbReference>
<dbReference type="PANTHER" id="PTHR43004:SF20">
    <property type="entry name" value="2-MONOOXYGENASE, PUTATIVE (AFU_ORTHOLOGUE AFUA_1G13660)-RELATED"/>
    <property type="match status" value="1"/>
</dbReference>
<evidence type="ECO:0000313" key="5">
    <source>
        <dbReference type="EMBL" id="KAL2871708.1"/>
    </source>
</evidence>
<dbReference type="PRINTS" id="PR00420">
    <property type="entry name" value="RNGMNOXGNASE"/>
</dbReference>
<accession>A0ABR4M563</accession>
<evidence type="ECO:0000313" key="6">
    <source>
        <dbReference type="Proteomes" id="UP001610432"/>
    </source>
</evidence>
<gene>
    <name evidence="5" type="ORF">BJX67DRAFT_342855</name>
</gene>
<feature type="domain" description="FAD-binding" evidence="4">
    <location>
        <begin position="1"/>
        <end position="44"/>
    </location>
</feature>
<dbReference type="InterPro" id="IPR002938">
    <property type="entry name" value="FAD-bd"/>
</dbReference>
<evidence type="ECO:0000256" key="2">
    <source>
        <dbReference type="ARBA" id="ARBA00022827"/>
    </source>
</evidence>
<keyword evidence="2" id="KW-0274">FAD</keyword>
<protein>
    <recommendedName>
        <fullName evidence="4">FAD-binding domain-containing protein</fullName>
    </recommendedName>
</protein>
<dbReference type="Gene3D" id="3.50.50.60">
    <property type="entry name" value="FAD/NAD(P)-binding domain"/>
    <property type="match status" value="1"/>
</dbReference>
<dbReference type="RefSeq" id="XP_070890687.1">
    <property type="nucleotide sequence ID" value="XM_071028086.1"/>
</dbReference>
<evidence type="ECO:0000256" key="3">
    <source>
        <dbReference type="ARBA" id="ARBA00023002"/>
    </source>
</evidence>
<sequence>MNVSIQDTYNLIWKLGSVIIGILDPNILKTYQSERLPVAEELVEMDSRVVQAAN</sequence>
<dbReference type="PANTHER" id="PTHR43004">
    <property type="entry name" value="TRK SYSTEM POTASSIUM UPTAKE PROTEIN"/>
    <property type="match status" value="1"/>
</dbReference>
<keyword evidence="6" id="KW-1185">Reference proteome</keyword>
<keyword evidence="1" id="KW-0285">Flavoprotein</keyword>
<dbReference type="Pfam" id="PF01494">
    <property type="entry name" value="FAD_binding_3"/>
    <property type="match status" value="1"/>
</dbReference>
<dbReference type="GeneID" id="98143158"/>
<dbReference type="InterPro" id="IPR050641">
    <property type="entry name" value="RIFMO-like"/>
</dbReference>
<reference evidence="5 6" key="1">
    <citation type="submission" date="2024-07" db="EMBL/GenBank/DDBJ databases">
        <title>Section-level genome sequencing and comparative genomics of Aspergillus sections Usti and Cavernicolus.</title>
        <authorList>
            <consortium name="Lawrence Berkeley National Laboratory"/>
            <person name="Nybo J.L."/>
            <person name="Vesth T.C."/>
            <person name="Theobald S."/>
            <person name="Frisvad J.C."/>
            <person name="Larsen T.O."/>
            <person name="Kjaerboelling I."/>
            <person name="Rothschild-Mancinelli K."/>
            <person name="Lyhne E.K."/>
            <person name="Kogle M.E."/>
            <person name="Barry K."/>
            <person name="Clum A."/>
            <person name="Na H."/>
            <person name="Ledsgaard L."/>
            <person name="Lin J."/>
            <person name="Lipzen A."/>
            <person name="Kuo A."/>
            <person name="Riley R."/>
            <person name="Mondo S."/>
            <person name="Labutti K."/>
            <person name="Haridas S."/>
            <person name="Pangalinan J."/>
            <person name="Salamov A.A."/>
            <person name="Simmons B.A."/>
            <person name="Magnuson J.K."/>
            <person name="Chen J."/>
            <person name="Drula E."/>
            <person name="Henrissat B."/>
            <person name="Wiebenga A."/>
            <person name="Lubbers R.J."/>
            <person name="Gomes A.C."/>
            <person name="Macurrencykelacurrency M.R."/>
            <person name="Stajich J."/>
            <person name="Grigoriev I.V."/>
            <person name="Mortensen U.H."/>
            <person name="De Vries R.P."/>
            <person name="Baker S.E."/>
            <person name="Andersen M.R."/>
        </authorList>
    </citation>
    <scope>NUCLEOTIDE SEQUENCE [LARGE SCALE GENOMIC DNA]</scope>
    <source>
        <strain evidence="5 6">CBS 449.75</strain>
    </source>
</reference>
<proteinExistence type="predicted"/>
<keyword evidence="3" id="KW-0560">Oxidoreductase</keyword>